<sequence length="419" mass="45872">MDLANPNYDDLSLLGCELEFPFSGKAAPNRFLKSAISEGLASFSMAEPATRGIPSPEYINLYKHWGEGNIGLIITGSIMIDPEHLPATGNAVIPLGSPFHGTRFERFCQASSAAKRQGSLIVAQLSHPGRQTPLHLQPFPISASDVPLRHGMFGNDYGKPRAVSIGDIATIREGFVYAAQFLEKAGFDGVQLHAAHDSLLSQFLTLATNKRTDEYGGDIYNRMRLLIDIRQAISRQVSKDFMIGIKINSMELEKQGFRREDTLALHEALEACQFDFVELSGGESEGERAPSLKKTKVYVTGDLHSTRAMAGALAVVDGVGIARPLCQDPYFCDRILSGAVTEMTLVQSQSNNAYLGAIAALTQIAQLGQNLQPIDLSVPENRDRFFKSFVMHQRNRSDVNDSVPVLEGYNLGLRKALQT</sequence>
<dbReference type="AlphaFoldDB" id="A0A5N6TYX6"/>
<dbReference type="InterPro" id="IPR051799">
    <property type="entry name" value="NADH_flavin_oxidoreductase"/>
</dbReference>
<dbReference type="PANTHER" id="PTHR43656">
    <property type="entry name" value="BINDING OXIDOREDUCTASE, PUTATIVE (AFU_ORTHOLOGUE AFUA_2G08260)-RELATED"/>
    <property type="match status" value="1"/>
</dbReference>
<dbReference type="Proteomes" id="UP000325780">
    <property type="component" value="Unassembled WGS sequence"/>
</dbReference>
<evidence type="ECO:0000256" key="2">
    <source>
        <dbReference type="ARBA" id="ARBA00022630"/>
    </source>
</evidence>
<evidence type="ECO:0000313" key="7">
    <source>
        <dbReference type="Proteomes" id="UP000325780"/>
    </source>
</evidence>
<keyword evidence="3" id="KW-0288">FMN</keyword>
<keyword evidence="4" id="KW-0560">Oxidoreductase</keyword>
<dbReference type="InterPro" id="IPR013785">
    <property type="entry name" value="Aldolase_TIM"/>
</dbReference>
<dbReference type="PANTHER" id="PTHR43656:SF5">
    <property type="entry name" value="NADH:FLAVIN OXIDOREDUCTASE_NADH OXIDASE N-TERMINAL DOMAIN-CONTAINING PROTEIN"/>
    <property type="match status" value="1"/>
</dbReference>
<dbReference type="EMBL" id="ML742068">
    <property type="protein sequence ID" value="KAE8151586.1"/>
    <property type="molecule type" value="Genomic_DNA"/>
</dbReference>
<dbReference type="OrthoDB" id="1663137at2759"/>
<protein>
    <recommendedName>
        <fullName evidence="5">NADH:flavin oxidoreductase/NADH oxidase N-terminal domain-containing protein</fullName>
    </recommendedName>
</protein>
<name>A0A5N6TYX6_ASPAV</name>
<evidence type="ECO:0000313" key="6">
    <source>
        <dbReference type="EMBL" id="KAE8151586.1"/>
    </source>
</evidence>
<evidence type="ECO:0000256" key="3">
    <source>
        <dbReference type="ARBA" id="ARBA00022643"/>
    </source>
</evidence>
<reference evidence="6 7" key="1">
    <citation type="submission" date="2019-04" db="EMBL/GenBank/DDBJ databases">
        <title>Friends and foes A comparative genomics study of 23 Aspergillus species from section Flavi.</title>
        <authorList>
            <consortium name="DOE Joint Genome Institute"/>
            <person name="Kjaerbolling I."/>
            <person name="Vesth T."/>
            <person name="Frisvad J.C."/>
            <person name="Nybo J.L."/>
            <person name="Theobald S."/>
            <person name="Kildgaard S."/>
            <person name="Isbrandt T."/>
            <person name="Kuo A."/>
            <person name="Sato A."/>
            <person name="Lyhne E.K."/>
            <person name="Kogle M.E."/>
            <person name="Wiebenga A."/>
            <person name="Kun R.S."/>
            <person name="Lubbers R.J."/>
            <person name="Makela M.R."/>
            <person name="Barry K."/>
            <person name="Chovatia M."/>
            <person name="Clum A."/>
            <person name="Daum C."/>
            <person name="Haridas S."/>
            <person name="He G."/>
            <person name="LaButti K."/>
            <person name="Lipzen A."/>
            <person name="Mondo S."/>
            <person name="Riley R."/>
            <person name="Salamov A."/>
            <person name="Simmons B.A."/>
            <person name="Magnuson J.K."/>
            <person name="Henrissat B."/>
            <person name="Mortensen U.H."/>
            <person name="Larsen T.O."/>
            <person name="Devries R.P."/>
            <person name="Grigoriev I.V."/>
            <person name="Machida M."/>
            <person name="Baker S.E."/>
            <person name="Andersen M.R."/>
        </authorList>
    </citation>
    <scope>NUCLEOTIDE SEQUENCE [LARGE SCALE GENOMIC DNA]</scope>
    <source>
        <strain evidence="6 7">IBT 18842</strain>
    </source>
</reference>
<dbReference type="Pfam" id="PF00724">
    <property type="entry name" value="Oxidored_FMN"/>
    <property type="match status" value="1"/>
</dbReference>
<dbReference type="SUPFAM" id="SSF51395">
    <property type="entry name" value="FMN-linked oxidoreductases"/>
    <property type="match status" value="1"/>
</dbReference>
<feature type="domain" description="NADH:flavin oxidoreductase/NADH oxidase N-terminal" evidence="5">
    <location>
        <begin position="61"/>
        <end position="273"/>
    </location>
</feature>
<evidence type="ECO:0000259" key="5">
    <source>
        <dbReference type="Pfam" id="PF00724"/>
    </source>
</evidence>
<evidence type="ECO:0000256" key="4">
    <source>
        <dbReference type="ARBA" id="ARBA00023002"/>
    </source>
</evidence>
<accession>A0A5N6TYX6</accession>
<evidence type="ECO:0000256" key="1">
    <source>
        <dbReference type="ARBA" id="ARBA00005979"/>
    </source>
</evidence>
<keyword evidence="2" id="KW-0285">Flavoprotein</keyword>
<dbReference type="GO" id="GO:0016491">
    <property type="term" value="F:oxidoreductase activity"/>
    <property type="evidence" value="ECO:0007669"/>
    <property type="project" value="UniProtKB-KW"/>
</dbReference>
<gene>
    <name evidence="6" type="ORF">BDV25DRAFT_128661</name>
</gene>
<dbReference type="Gene3D" id="3.20.20.70">
    <property type="entry name" value="Aldolase class I"/>
    <property type="match status" value="1"/>
</dbReference>
<comment type="similarity">
    <text evidence="1">Belongs to the NADH:flavin oxidoreductase/NADH oxidase family.</text>
</comment>
<organism evidence="6 7">
    <name type="scientific">Aspergillus avenaceus</name>
    <dbReference type="NCBI Taxonomy" id="36643"/>
    <lineage>
        <taxon>Eukaryota</taxon>
        <taxon>Fungi</taxon>
        <taxon>Dikarya</taxon>
        <taxon>Ascomycota</taxon>
        <taxon>Pezizomycotina</taxon>
        <taxon>Eurotiomycetes</taxon>
        <taxon>Eurotiomycetidae</taxon>
        <taxon>Eurotiales</taxon>
        <taxon>Aspergillaceae</taxon>
        <taxon>Aspergillus</taxon>
        <taxon>Aspergillus subgen. Circumdati</taxon>
    </lineage>
</organism>
<proteinExistence type="inferred from homology"/>
<dbReference type="GO" id="GO:0010181">
    <property type="term" value="F:FMN binding"/>
    <property type="evidence" value="ECO:0007669"/>
    <property type="project" value="InterPro"/>
</dbReference>
<keyword evidence="7" id="KW-1185">Reference proteome</keyword>
<dbReference type="InterPro" id="IPR001155">
    <property type="entry name" value="OxRdtase_FMN_N"/>
</dbReference>